<evidence type="ECO:0000313" key="2">
    <source>
        <dbReference type="Proteomes" id="UP001227268"/>
    </source>
</evidence>
<gene>
    <name evidence="1" type="ORF">QFC21_000807</name>
</gene>
<name>A0ACC2W9S6_9TREE</name>
<reference evidence="1" key="1">
    <citation type="submission" date="2023-04" db="EMBL/GenBank/DDBJ databases">
        <title>Draft Genome sequencing of Naganishia species isolated from polar environments using Oxford Nanopore Technology.</title>
        <authorList>
            <person name="Leo P."/>
            <person name="Venkateswaran K."/>
        </authorList>
    </citation>
    <scope>NUCLEOTIDE SEQUENCE</scope>
    <source>
        <strain evidence="1">MNA-CCFEE 5423</strain>
    </source>
</reference>
<evidence type="ECO:0000313" key="1">
    <source>
        <dbReference type="EMBL" id="KAJ9107357.1"/>
    </source>
</evidence>
<accession>A0ACC2W9S6</accession>
<keyword evidence="2" id="KW-1185">Reference proteome</keyword>
<sequence>MVNANVSNGKNIWIAASDGDMERVKELIEVHGMSPNVEDENTYTPMHAAASYAHLDLLEYLISKGGDINHPDSDGETPLFTVESVEVAKWMIERGAKIDVKNHEGETAAETLFEDNPEVAMYIQSLVQQTTTSSSTTVPAITGGDASNPTTTTNPSAYQTEALTSSMTDDLISRTGEIMRDAEARGYNPDERLREVVSQALMDGWRRNREEAGLEGGVGVPPLQDGDVQQQGEEEQDSKRSRME</sequence>
<dbReference type="EMBL" id="JASBWT010000002">
    <property type="protein sequence ID" value="KAJ9107357.1"/>
    <property type="molecule type" value="Genomic_DNA"/>
</dbReference>
<organism evidence="1 2">
    <name type="scientific">Naganishia friedmannii</name>
    <dbReference type="NCBI Taxonomy" id="89922"/>
    <lineage>
        <taxon>Eukaryota</taxon>
        <taxon>Fungi</taxon>
        <taxon>Dikarya</taxon>
        <taxon>Basidiomycota</taxon>
        <taxon>Agaricomycotina</taxon>
        <taxon>Tremellomycetes</taxon>
        <taxon>Filobasidiales</taxon>
        <taxon>Filobasidiaceae</taxon>
        <taxon>Naganishia</taxon>
    </lineage>
</organism>
<protein>
    <submittedName>
        <fullName evidence="1">Uncharacterized protein</fullName>
    </submittedName>
</protein>
<dbReference type="Proteomes" id="UP001227268">
    <property type="component" value="Unassembled WGS sequence"/>
</dbReference>
<proteinExistence type="predicted"/>
<comment type="caution">
    <text evidence="1">The sequence shown here is derived from an EMBL/GenBank/DDBJ whole genome shotgun (WGS) entry which is preliminary data.</text>
</comment>